<dbReference type="AlphaFoldDB" id="A0A5B7CHE7"/>
<comment type="caution">
    <text evidence="1">The sequence shown here is derived from an EMBL/GenBank/DDBJ whole genome shotgun (WGS) entry which is preliminary data.</text>
</comment>
<organism evidence="1 2">
    <name type="scientific">Portunus trituberculatus</name>
    <name type="common">Swimming crab</name>
    <name type="synonym">Neptunus trituberculatus</name>
    <dbReference type="NCBI Taxonomy" id="210409"/>
    <lineage>
        <taxon>Eukaryota</taxon>
        <taxon>Metazoa</taxon>
        <taxon>Ecdysozoa</taxon>
        <taxon>Arthropoda</taxon>
        <taxon>Crustacea</taxon>
        <taxon>Multicrustacea</taxon>
        <taxon>Malacostraca</taxon>
        <taxon>Eumalacostraca</taxon>
        <taxon>Eucarida</taxon>
        <taxon>Decapoda</taxon>
        <taxon>Pleocyemata</taxon>
        <taxon>Brachyura</taxon>
        <taxon>Eubrachyura</taxon>
        <taxon>Portunoidea</taxon>
        <taxon>Portunidae</taxon>
        <taxon>Portuninae</taxon>
        <taxon>Portunus</taxon>
    </lineage>
</organism>
<proteinExistence type="predicted"/>
<dbReference type="EMBL" id="VSRR010000040">
    <property type="protein sequence ID" value="MPC08685.1"/>
    <property type="molecule type" value="Genomic_DNA"/>
</dbReference>
<accession>A0A5B7CHE7</accession>
<evidence type="ECO:0000313" key="1">
    <source>
        <dbReference type="EMBL" id="MPC08685.1"/>
    </source>
</evidence>
<evidence type="ECO:0000313" key="2">
    <source>
        <dbReference type="Proteomes" id="UP000324222"/>
    </source>
</evidence>
<reference evidence="1 2" key="1">
    <citation type="submission" date="2019-05" db="EMBL/GenBank/DDBJ databases">
        <title>Another draft genome of Portunus trituberculatus and its Hox gene families provides insights of decapod evolution.</title>
        <authorList>
            <person name="Jeong J.-H."/>
            <person name="Song I."/>
            <person name="Kim S."/>
            <person name="Choi T."/>
            <person name="Kim D."/>
            <person name="Ryu S."/>
            <person name="Kim W."/>
        </authorList>
    </citation>
    <scope>NUCLEOTIDE SEQUENCE [LARGE SCALE GENOMIC DNA]</scope>
    <source>
        <tissue evidence="1">Muscle</tissue>
    </source>
</reference>
<keyword evidence="2" id="KW-1185">Reference proteome</keyword>
<name>A0A5B7CHE7_PORTR</name>
<sequence>MVTPTLGLESDLGKGHKCPQLATPAHTHPTLLNSRSMHYAQQYHFEAPCSGNNCHTGTCIILTPWLTQCISFVIICGNTVAITSSAVEQ</sequence>
<protein>
    <submittedName>
        <fullName evidence="1">Uncharacterized protein</fullName>
    </submittedName>
</protein>
<dbReference type="Proteomes" id="UP000324222">
    <property type="component" value="Unassembled WGS sequence"/>
</dbReference>
<gene>
    <name evidence="1" type="ORF">E2C01_001278</name>
</gene>